<gene>
    <name evidence="1" type="ORF">K491DRAFT_723818</name>
</gene>
<dbReference type="OrthoDB" id="5413827at2759"/>
<name>A0A6A6SGW5_9PLEO</name>
<reference evidence="1" key="1">
    <citation type="journal article" date="2020" name="Stud. Mycol.">
        <title>101 Dothideomycetes genomes: a test case for predicting lifestyles and emergence of pathogens.</title>
        <authorList>
            <person name="Haridas S."/>
            <person name="Albert R."/>
            <person name="Binder M."/>
            <person name="Bloem J."/>
            <person name="Labutti K."/>
            <person name="Salamov A."/>
            <person name="Andreopoulos B."/>
            <person name="Baker S."/>
            <person name="Barry K."/>
            <person name="Bills G."/>
            <person name="Bluhm B."/>
            <person name="Cannon C."/>
            <person name="Castanera R."/>
            <person name="Culley D."/>
            <person name="Daum C."/>
            <person name="Ezra D."/>
            <person name="Gonzalez J."/>
            <person name="Henrissat B."/>
            <person name="Kuo A."/>
            <person name="Liang C."/>
            <person name="Lipzen A."/>
            <person name="Lutzoni F."/>
            <person name="Magnuson J."/>
            <person name="Mondo S."/>
            <person name="Nolan M."/>
            <person name="Ohm R."/>
            <person name="Pangilinan J."/>
            <person name="Park H.-J."/>
            <person name="Ramirez L."/>
            <person name="Alfaro M."/>
            <person name="Sun H."/>
            <person name="Tritt A."/>
            <person name="Yoshinaga Y."/>
            <person name="Zwiers L.-H."/>
            <person name="Turgeon B."/>
            <person name="Goodwin S."/>
            <person name="Spatafora J."/>
            <person name="Crous P."/>
            <person name="Grigoriev I."/>
        </authorList>
    </citation>
    <scope>NUCLEOTIDE SEQUENCE</scope>
    <source>
        <strain evidence="1">CBS 122681</strain>
    </source>
</reference>
<accession>A0A6A6SGW5</accession>
<protein>
    <submittedName>
        <fullName evidence="1">Uncharacterized protein</fullName>
    </submittedName>
</protein>
<proteinExistence type="predicted"/>
<evidence type="ECO:0000313" key="1">
    <source>
        <dbReference type="EMBL" id="KAF2647009.1"/>
    </source>
</evidence>
<organism evidence="1 2">
    <name type="scientific">Lophiostoma macrostomum CBS 122681</name>
    <dbReference type="NCBI Taxonomy" id="1314788"/>
    <lineage>
        <taxon>Eukaryota</taxon>
        <taxon>Fungi</taxon>
        <taxon>Dikarya</taxon>
        <taxon>Ascomycota</taxon>
        <taxon>Pezizomycotina</taxon>
        <taxon>Dothideomycetes</taxon>
        <taxon>Pleosporomycetidae</taxon>
        <taxon>Pleosporales</taxon>
        <taxon>Lophiostomataceae</taxon>
        <taxon>Lophiostoma</taxon>
    </lineage>
</organism>
<dbReference type="Proteomes" id="UP000799324">
    <property type="component" value="Unassembled WGS sequence"/>
</dbReference>
<sequence length="76" mass="8688">MSLEDTKDLTALNSAHSPLLRLPAELRNIIYSYIPDDYLVMMQTRIEDCQYKIRSRFAAIPDEGVTPTTMEGKDSH</sequence>
<evidence type="ECO:0000313" key="2">
    <source>
        <dbReference type="Proteomes" id="UP000799324"/>
    </source>
</evidence>
<dbReference type="AlphaFoldDB" id="A0A6A6SGW5"/>
<dbReference type="EMBL" id="MU004774">
    <property type="protein sequence ID" value="KAF2647009.1"/>
    <property type="molecule type" value="Genomic_DNA"/>
</dbReference>
<keyword evidence="2" id="KW-1185">Reference proteome</keyword>